<protein>
    <recommendedName>
        <fullName evidence="3">Peptidase M11 gametolysin domain-containing protein</fullName>
    </recommendedName>
</protein>
<feature type="chain" id="PRO_5035324820" description="Peptidase M11 gametolysin domain-containing protein" evidence="2">
    <location>
        <begin position="29"/>
        <end position="869"/>
    </location>
</feature>
<evidence type="ECO:0000256" key="1">
    <source>
        <dbReference type="SAM" id="MobiDB-lite"/>
    </source>
</evidence>
<keyword evidence="2" id="KW-0732">Signal</keyword>
<feature type="compositionally biased region" description="Pro residues" evidence="1">
    <location>
        <begin position="103"/>
        <end position="191"/>
    </location>
</feature>
<feature type="compositionally biased region" description="Low complexity" evidence="1">
    <location>
        <begin position="243"/>
        <end position="253"/>
    </location>
</feature>
<feature type="domain" description="Peptidase M11 gametolysin" evidence="3">
    <location>
        <begin position="475"/>
        <end position="769"/>
    </location>
</feature>
<dbReference type="Pfam" id="PF05548">
    <property type="entry name" value="Peptidase_M11"/>
    <property type="match status" value="1"/>
</dbReference>
<reference evidence="4" key="1">
    <citation type="journal article" date="2021" name="Proc. Natl. Acad. Sci. U.S.A.">
        <title>Three genomes in the algal genus Volvox reveal the fate of a haploid sex-determining region after a transition to homothallism.</title>
        <authorList>
            <person name="Yamamoto K."/>
            <person name="Hamaji T."/>
            <person name="Kawai-Toyooka H."/>
            <person name="Matsuzaki R."/>
            <person name="Takahashi F."/>
            <person name="Nishimura Y."/>
            <person name="Kawachi M."/>
            <person name="Noguchi H."/>
            <person name="Minakuchi Y."/>
            <person name="Umen J.G."/>
            <person name="Toyoda A."/>
            <person name="Nozaki H."/>
        </authorList>
    </citation>
    <scope>NUCLEOTIDE SEQUENCE</scope>
    <source>
        <strain evidence="4">NIES-3780</strain>
    </source>
</reference>
<accession>A0A8J4BUU4</accession>
<dbReference type="Proteomes" id="UP000747399">
    <property type="component" value="Unassembled WGS sequence"/>
</dbReference>
<comment type="caution">
    <text evidence="4">The sequence shown here is derived from an EMBL/GenBank/DDBJ whole genome shotgun (WGS) entry which is preliminary data.</text>
</comment>
<evidence type="ECO:0000256" key="2">
    <source>
        <dbReference type="SAM" id="SignalP"/>
    </source>
</evidence>
<feature type="region of interest" description="Disordered" evidence="1">
    <location>
        <begin position="95"/>
        <end position="292"/>
    </location>
</feature>
<dbReference type="AlphaFoldDB" id="A0A8J4BUU4"/>
<gene>
    <name evidence="4" type="ORF">Vafri_21736</name>
</gene>
<dbReference type="InterPro" id="IPR008752">
    <property type="entry name" value="Peptidase_M11"/>
</dbReference>
<dbReference type="PRINTS" id="PR01217">
    <property type="entry name" value="PRICHEXTENSN"/>
</dbReference>
<name>A0A8J4BUU4_9CHLO</name>
<sequence>MAADNAALVTHLRIAAVLVALALTHCGAQNHPAELAQQLLKNADAYPEAAAAAAAADDSPASVISMKDVPYSPMMTPLISPPSYLSPSLPNRAPPQLLFISPPSLPLQPSPLTPQYPPPPSPPPPSPPPPSPPPPSPPPPSPPPPSPPPPSPPPPSPPPPSPPPPSPPPPSPPPPSPPPPSPPKKNSPPTPRVQHPMSGKTSPRLPLPSPPRPKSRFPSPQSPPQRASPPDKRIPPSSPPTPARAARTPASLTAPPPPEKVTVVPSPKLTQSPRPQPLPRSASQVPSTPLAPFGATSIQQYSSSTNGDEVLVLSVHPDPRTAVATVSSPSIIPTDDEARLFFTVAYPPGDAVLPGVNPALVYRRIAFGSDVDPKLYDSMETGDDLQIGGQQRVPSATAANVVRQTGATATTASLAAAAASGSPRLTASMPDQDIDSDPIQATSAGRVVMSINSYLNSLSYVVQQPRPVTSVTFLLNICGLTNPIKREDLLPYWDGSASDGPTLPQFFSECTHGAESFRPSDNVIVGPIDVPCSATPSNKRPYDSQRCTDREVFGWMQYAMDALRQIRPSLTLQPGIPERRIFLLPDVPACAEWVSLASVGCSKDCPIFVKMVPGMSPRSLMSRFIHDLGHSYSLSHSGLREGALTGRAGGPQADPTCPMGSPTYTEALTCPNAANSMKNGWLTLLDSKPRNNITGTFFGLIKLPATSARRDSVVVLVVPSTSKAATDPSHSVTSTFYISYRRRTNGRAYDTGLPADLSGQVYVHQYDGATARVGTPYKPLLVGSSSNVDSYKRLSLDPTASSYFAVRLVSMDADTASIQICSIRGATVPQHEAAGPGGCESACQDGFDNDCNGVADEDDPSCAACFSGR</sequence>
<proteinExistence type="predicted"/>
<dbReference type="EMBL" id="BNCO01000118">
    <property type="protein sequence ID" value="GIL68461.1"/>
    <property type="molecule type" value="Genomic_DNA"/>
</dbReference>
<evidence type="ECO:0000313" key="4">
    <source>
        <dbReference type="EMBL" id="GIL68461.1"/>
    </source>
</evidence>
<feature type="signal peptide" evidence="2">
    <location>
        <begin position="1"/>
        <end position="28"/>
    </location>
</feature>
<evidence type="ECO:0000259" key="3">
    <source>
        <dbReference type="Pfam" id="PF05548"/>
    </source>
</evidence>
<keyword evidence="5" id="KW-1185">Reference proteome</keyword>
<evidence type="ECO:0000313" key="5">
    <source>
        <dbReference type="Proteomes" id="UP000747399"/>
    </source>
</evidence>
<organism evidence="4 5">
    <name type="scientific">Volvox africanus</name>
    <dbReference type="NCBI Taxonomy" id="51714"/>
    <lineage>
        <taxon>Eukaryota</taxon>
        <taxon>Viridiplantae</taxon>
        <taxon>Chlorophyta</taxon>
        <taxon>core chlorophytes</taxon>
        <taxon>Chlorophyceae</taxon>
        <taxon>CS clade</taxon>
        <taxon>Chlamydomonadales</taxon>
        <taxon>Volvocaceae</taxon>
        <taxon>Volvox</taxon>
    </lineage>
</organism>